<feature type="transmembrane region" description="Helical" evidence="1">
    <location>
        <begin position="12"/>
        <end position="31"/>
    </location>
</feature>
<sequence>MTPLSKQQKPSFIAVCVALTLVFVLCWGNRFSLIKTCQLSDQHSTVTASLDSSNKTPQASHKQCEHASHLLKVSQLDISALALFVAFIGFVLFSKSNTPAPSYAQRFAKPKRRCHTLFCLFLE</sequence>
<keyword evidence="1" id="KW-0472">Membrane</keyword>
<organism evidence="2 3">
    <name type="scientific">Idiomarina baltica OS145</name>
    <dbReference type="NCBI Taxonomy" id="314276"/>
    <lineage>
        <taxon>Bacteria</taxon>
        <taxon>Pseudomonadati</taxon>
        <taxon>Pseudomonadota</taxon>
        <taxon>Gammaproteobacteria</taxon>
        <taxon>Alteromonadales</taxon>
        <taxon>Idiomarinaceae</taxon>
        <taxon>Idiomarina</taxon>
    </lineage>
</organism>
<evidence type="ECO:0000256" key="1">
    <source>
        <dbReference type="SAM" id="Phobius"/>
    </source>
</evidence>
<dbReference type="Proteomes" id="UP000016543">
    <property type="component" value="Unassembled WGS sequence"/>
</dbReference>
<keyword evidence="1" id="KW-1133">Transmembrane helix</keyword>
<feature type="transmembrane region" description="Helical" evidence="1">
    <location>
        <begin position="76"/>
        <end position="93"/>
    </location>
</feature>
<proteinExistence type="predicted"/>
<dbReference type="RefSeq" id="WP_006955852.1">
    <property type="nucleotide sequence ID" value="NZ_CH672406.1"/>
</dbReference>
<protein>
    <submittedName>
        <fullName evidence="2">Uncharacterized protein</fullName>
    </submittedName>
</protein>
<keyword evidence="3" id="KW-1185">Reference proteome</keyword>
<accession>A0ABP2CNY9</accession>
<gene>
    <name evidence="2" type="ORF">OS145_06382</name>
</gene>
<evidence type="ECO:0000313" key="2">
    <source>
        <dbReference type="EMBL" id="EAQ31336.1"/>
    </source>
</evidence>
<dbReference type="EMBL" id="AAMX01000019">
    <property type="protein sequence ID" value="EAQ31336.1"/>
    <property type="molecule type" value="Genomic_DNA"/>
</dbReference>
<evidence type="ECO:0000313" key="3">
    <source>
        <dbReference type="Proteomes" id="UP000016543"/>
    </source>
</evidence>
<comment type="caution">
    <text evidence="2">The sequence shown here is derived from an EMBL/GenBank/DDBJ whole genome shotgun (WGS) entry which is preliminary data.</text>
</comment>
<reference evidence="2 3" key="1">
    <citation type="submission" date="2006-01" db="EMBL/GenBank/DDBJ databases">
        <authorList>
            <person name="Brettar I."/>
            <person name="Hofle M."/>
            <person name="Ferriera S."/>
            <person name="Johnson J."/>
            <person name="Kravitz S."/>
            <person name="Halpern A."/>
            <person name="Remington K."/>
            <person name="Beeson K."/>
            <person name="Tran B."/>
            <person name="Rogers Y.-H."/>
            <person name="Friedman R."/>
            <person name="Venter J.C."/>
        </authorList>
    </citation>
    <scope>NUCLEOTIDE SEQUENCE [LARGE SCALE GENOMIC DNA]</scope>
    <source>
        <strain evidence="2 3">OS145</strain>
    </source>
</reference>
<keyword evidence="1" id="KW-0812">Transmembrane</keyword>
<name>A0ABP2CNY9_9GAMM</name>